<reference evidence="2 3" key="1">
    <citation type="journal article" date="2020" name="Genome Biol. Evol.">
        <title>A new high-quality draft genome assembly of the Chinese cordyceps Ophiocordyceps sinensis.</title>
        <authorList>
            <person name="Shu R."/>
            <person name="Zhang J."/>
            <person name="Meng Q."/>
            <person name="Zhang H."/>
            <person name="Zhou G."/>
            <person name="Li M."/>
            <person name="Wu P."/>
            <person name="Zhao Y."/>
            <person name="Chen C."/>
            <person name="Qin Q."/>
        </authorList>
    </citation>
    <scope>NUCLEOTIDE SEQUENCE [LARGE SCALE GENOMIC DNA]</scope>
    <source>
        <strain evidence="2 3">IOZ07</strain>
    </source>
</reference>
<keyword evidence="1" id="KW-0472">Membrane</keyword>
<dbReference type="EMBL" id="JAAVMX010000003">
    <property type="protein sequence ID" value="KAF4511294.1"/>
    <property type="molecule type" value="Genomic_DNA"/>
</dbReference>
<organism evidence="2 3">
    <name type="scientific">Ophiocordyceps sinensis</name>
    <dbReference type="NCBI Taxonomy" id="72228"/>
    <lineage>
        <taxon>Eukaryota</taxon>
        <taxon>Fungi</taxon>
        <taxon>Dikarya</taxon>
        <taxon>Ascomycota</taxon>
        <taxon>Pezizomycotina</taxon>
        <taxon>Sordariomycetes</taxon>
        <taxon>Hypocreomycetidae</taxon>
        <taxon>Hypocreales</taxon>
        <taxon>Ophiocordycipitaceae</taxon>
        <taxon>Ophiocordyceps</taxon>
    </lineage>
</organism>
<keyword evidence="1" id="KW-1133">Transmembrane helix</keyword>
<dbReference type="OrthoDB" id="5296287at2759"/>
<protein>
    <submittedName>
        <fullName evidence="2">Uncharacterized protein</fullName>
    </submittedName>
</protein>
<keyword evidence="1" id="KW-0812">Transmembrane</keyword>
<keyword evidence="3" id="KW-1185">Reference proteome</keyword>
<gene>
    <name evidence="2" type="ORF">G6O67_003103</name>
</gene>
<evidence type="ECO:0000256" key="1">
    <source>
        <dbReference type="SAM" id="Phobius"/>
    </source>
</evidence>
<sequence length="364" mass="40469">MGNTASDLFYPDNPKRRERAKGLRQDILQYVQDFEREKAKKDEAFNVLKAELDEVLHRLGVQTRDELDEYIRVHIRHDADLKAYDGLRARIDTWDRDANLIVDIVGLAGVGAFAIGGVAALAGIVTTAAALGALEIAGGLVAAAGLALIVLSVFEGADQREKLREAIRDMVEKRAEAFQHVQRMRILNTWARSIVSALQKGQTFDHLQDLLHEGLKEPWDACSLPYCRDKLREMDRSQRVWTDEDSGALYYSEQSTSQPDTSPPDETAAKVPRVELTFTPLDGRVSRSVAVIVHGALSDSVCLATAGNDTWFLSGKPVTDISGLETERYDLERVPPGRTGKLDVYRACRLKVESWSWVAPPTLL</sequence>
<proteinExistence type="predicted"/>
<name>A0A8H4V7Z6_9HYPO</name>
<evidence type="ECO:0000313" key="2">
    <source>
        <dbReference type="EMBL" id="KAF4511294.1"/>
    </source>
</evidence>
<dbReference type="Proteomes" id="UP000557566">
    <property type="component" value="Unassembled WGS sequence"/>
</dbReference>
<dbReference type="AlphaFoldDB" id="A0A8H4V7Z6"/>
<accession>A0A8H4V7Z6</accession>
<comment type="caution">
    <text evidence="2">The sequence shown here is derived from an EMBL/GenBank/DDBJ whole genome shotgun (WGS) entry which is preliminary data.</text>
</comment>
<feature type="transmembrane region" description="Helical" evidence="1">
    <location>
        <begin position="100"/>
        <end position="125"/>
    </location>
</feature>
<feature type="transmembrane region" description="Helical" evidence="1">
    <location>
        <begin position="131"/>
        <end position="154"/>
    </location>
</feature>
<evidence type="ECO:0000313" key="3">
    <source>
        <dbReference type="Proteomes" id="UP000557566"/>
    </source>
</evidence>